<dbReference type="GeneID" id="125314148"/>
<dbReference type="PANTHER" id="PTHR31917">
    <property type="entry name" value="AGENET DOMAIN-CONTAINING PROTEIN-RELATED"/>
    <property type="match status" value="1"/>
</dbReference>
<accession>A0ABM3H4T5</accession>
<dbReference type="PANTHER" id="PTHR31917:SF80">
    <property type="entry name" value="AGENET DOMAIN-CONTAINING PROTEIN-RELATED"/>
    <property type="match status" value="1"/>
</dbReference>
<dbReference type="InterPro" id="IPR014002">
    <property type="entry name" value="Agenet_dom_plant"/>
</dbReference>
<dbReference type="SMART" id="SM00743">
    <property type="entry name" value="Agenet"/>
    <property type="match status" value="2"/>
</dbReference>
<feature type="domain" description="Agenet" evidence="2">
    <location>
        <begin position="159"/>
        <end position="228"/>
    </location>
</feature>
<dbReference type="CDD" id="cd20405">
    <property type="entry name" value="Tudor_Agenet_AtDUF_rpt1_3"/>
    <property type="match status" value="1"/>
</dbReference>
<proteinExistence type="predicted"/>
<dbReference type="Pfam" id="PF05641">
    <property type="entry name" value="Agenet"/>
    <property type="match status" value="1"/>
</dbReference>
<evidence type="ECO:0000259" key="2">
    <source>
        <dbReference type="SMART" id="SM00743"/>
    </source>
</evidence>
<sequence>MHLQWNNKNALYHSWYILRRKPHAFLVDYKTLIDQSDAGRPSRPYREEVSVGLLRPKPPAETSRSFHLGNVVDECLNGGWWEGAIAKALKSSWYIVYLGCVKQQYRFDAAELRLHREWVNGNWVPPFEAEEEDGDSDDDEKVSSTMEEESGDVCQTRKGVFTKGALVEVRSDEDGLQGAWFVGTIINKAAQNQFLIEYQTRRAEDNSSEFLREHVATSHMRPYPLETFVADHSERKARFDALYNEG</sequence>
<dbReference type="RefSeq" id="XP_048131586.1">
    <property type="nucleotide sequence ID" value="XM_048275629.1"/>
</dbReference>
<protein>
    <submittedName>
        <fullName evidence="4">Protein AGENET DOMAIN (AGD)-CONTAINING P1-like</fullName>
    </submittedName>
</protein>
<feature type="domain" description="Agenet" evidence="2">
    <location>
        <begin position="64"/>
        <end position="120"/>
    </location>
</feature>
<dbReference type="InterPro" id="IPR008395">
    <property type="entry name" value="Agenet-like_dom"/>
</dbReference>
<organism evidence="3 4">
    <name type="scientific">Rhodamnia argentea</name>
    <dbReference type="NCBI Taxonomy" id="178133"/>
    <lineage>
        <taxon>Eukaryota</taxon>
        <taxon>Viridiplantae</taxon>
        <taxon>Streptophyta</taxon>
        <taxon>Embryophyta</taxon>
        <taxon>Tracheophyta</taxon>
        <taxon>Spermatophyta</taxon>
        <taxon>Magnoliopsida</taxon>
        <taxon>eudicotyledons</taxon>
        <taxon>Gunneridae</taxon>
        <taxon>Pentapetalae</taxon>
        <taxon>rosids</taxon>
        <taxon>malvids</taxon>
        <taxon>Myrtales</taxon>
        <taxon>Myrtaceae</taxon>
        <taxon>Myrtoideae</taxon>
        <taxon>Myrteae</taxon>
        <taxon>Australasian group</taxon>
        <taxon>Rhodamnia</taxon>
    </lineage>
</organism>
<feature type="region of interest" description="Disordered" evidence="1">
    <location>
        <begin position="126"/>
        <end position="153"/>
    </location>
</feature>
<evidence type="ECO:0000256" key="1">
    <source>
        <dbReference type="SAM" id="MobiDB-lite"/>
    </source>
</evidence>
<dbReference type="Proteomes" id="UP000827889">
    <property type="component" value="Chromosome 3"/>
</dbReference>
<evidence type="ECO:0000313" key="3">
    <source>
        <dbReference type="Proteomes" id="UP000827889"/>
    </source>
</evidence>
<reference evidence="4" key="1">
    <citation type="submission" date="2025-08" db="UniProtKB">
        <authorList>
            <consortium name="RefSeq"/>
        </authorList>
    </citation>
    <scope>IDENTIFICATION</scope>
    <source>
        <tissue evidence="4">Leaf</tissue>
    </source>
</reference>
<keyword evidence="3" id="KW-1185">Reference proteome</keyword>
<gene>
    <name evidence="4" type="primary">LOC125314148</name>
</gene>
<name>A0ABM3H4T5_9MYRT</name>
<evidence type="ECO:0000313" key="4">
    <source>
        <dbReference type="RefSeq" id="XP_048131586.1"/>
    </source>
</evidence>
<feature type="compositionally biased region" description="Acidic residues" evidence="1">
    <location>
        <begin position="128"/>
        <end position="151"/>
    </location>
</feature>